<evidence type="ECO:0000256" key="9">
    <source>
        <dbReference type="ARBA" id="ARBA00022777"/>
    </source>
</evidence>
<comment type="catalytic activity">
    <reaction evidence="1 12 15">
        <text>(2R)-3-phosphoglycerate + ATP = (2R)-3-phospho-glyceroyl phosphate + ADP</text>
        <dbReference type="Rhea" id="RHEA:14801"/>
        <dbReference type="ChEBI" id="CHEBI:30616"/>
        <dbReference type="ChEBI" id="CHEBI:57604"/>
        <dbReference type="ChEBI" id="CHEBI:58272"/>
        <dbReference type="ChEBI" id="CHEBI:456216"/>
        <dbReference type="EC" id="2.7.2.3"/>
    </reaction>
</comment>
<name>A0A9D7SGX2_9BACT</name>
<feature type="binding site" evidence="13">
    <location>
        <position position="118"/>
    </location>
    <ligand>
        <name>(2R)-3-phosphoglycerate</name>
        <dbReference type="ChEBI" id="CHEBI:58272"/>
    </ligand>
</feature>
<evidence type="ECO:0000256" key="2">
    <source>
        <dbReference type="ARBA" id="ARBA00004838"/>
    </source>
</evidence>
<evidence type="ECO:0000256" key="15">
    <source>
        <dbReference type="RuleBase" id="RU000532"/>
    </source>
</evidence>
<dbReference type="AlphaFoldDB" id="A0A9D7SGX2"/>
<dbReference type="GO" id="GO:0006096">
    <property type="term" value="P:glycolytic process"/>
    <property type="evidence" value="ECO:0007669"/>
    <property type="project" value="UniProtKB-UniRule"/>
</dbReference>
<dbReference type="PANTHER" id="PTHR11406:SF23">
    <property type="entry name" value="PHOSPHOGLYCERATE KINASE 1, CHLOROPLASTIC-RELATED"/>
    <property type="match status" value="1"/>
</dbReference>
<evidence type="ECO:0000256" key="10">
    <source>
        <dbReference type="ARBA" id="ARBA00022840"/>
    </source>
</evidence>
<feature type="binding site" evidence="12 14">
    <location>
        <begin position="355"/>
        <end position="358"/>
    </location>
    <ligand>
        <name>ATP</name>
        <dbReference type="ChEBI" id="CHEBI:30616"/>
    </ligand>
</feature>
<proteinExistence type="inferred from homology"/>
<accession>A0A9D7SGX2</accession>
<evidence type="ECO:0000256" key="13">
    <source>
        <dbReference type="PIRSR" id="PIRSR000724-1"/>
    </source>
</evidence>
<organism evidence="16 17">
    <name type="scientific">Candidatus Geothrix skivensis</name>
    <dbReference type="NCBI Taxonomy" id="2954439"/>
    <lineage>
        <taxon>Bacteria</taxon>
        <taxon>Pseudomonadati</taxon>
        <taxon>Acidobacteriota</taxon>
        <taxon>Holophagae</taxon>
        <taxon>Holophagales</taxon>
        <taxon>Holophagaceae</taxon>
        <taxon>Geothrix</taxon>
    </lineage>
</organism>
<dbReference type="Pfam" id="PF00162">
    <property type="entry name" value="PGK"/>
    <property type="match status" value="1"/>
</dbReference>
<gene>
    <name evidence="12" type="primary">pgk</name>
    <name evidence="16" type="ORF">IPP58_08210</name>
</gene>
<evidence type="ECO:0000256" key="11">
    <source>
        <dbReference type="ARBA" id="ARBA00023152"/>
    </source>
</evidence>
<keyword evidence="12" id="KW-0963">Cytoplasm</keyword>
<feature type="binding site" evidence="12 13">
    <location>
        <begin position="21"/>
        <end position="23"/>
    </location>
    <ligand>
        <name>substrate</name>
    </ligand>
</feature>
<dbReference type="GO" id="GO:0005524">
    <property type="term" value="F:ATP binding"/>
    <property type="evidence" value="ECO:0007669"/>
    <property type="project" value="UniProtKB-KW"/>
</dbReference>
<keyword evidence="7 12" id="KW-0808">Transferase</keyword>
<dbReference type="EMBL" id="JADKIO010000006">
    <property type="protein sequence ID" value="MBK9796470.1"/>
    <property type="molecule type" value="Genomic_DNA"/>
</dbReference>
<dbReference type="HAMAP" id="MF_00145">
    <property type="entry name" value="Phosphoglyc_kinase"/>
    <property type="match status" value="1"/>
</dbReference>
<dbReference type="GO" id="GO:0005829">
    <property type="term" value="C:cytosol"/>
    <property type="evidence" value="ECO:0007669"/>
    <property type="project" value="UniProtKB-ARBA"/>
</dbReference>
<evidence type="ECO:0000256" key="4">
    <source>
        <dbReference type="ARBA" id="ARBA00011245"/>
    </source>
</evidence>
<dbReference type="Gene3D" id="3.40.50.1260">
    <property type="entry name" value="Phosphoglycerate kinase, N-terminal domain"/>
    <property type="match status" value="2"/>
</dbReference>
<evidence type="ECO:0000256" key="3">
    <source>
        <dbReference type="ARBA" id="ARBA00008982"/>
    </source>
</evidence>
<comment type="subcellular location">
    <subcellularLocation>
        <location evidence="12">Cytoplasm</location>
    </subcellularLocation>
</comment>
<comment type="similarity">
    <text evidence="3 12 15">Belongs to the phosphoglycerate kinase family.</text>
</comment>
<dbReference type="InterPro" id="IPR015824">
    <property type="entry name" value="Phosphoglycerate_kinase_N"/>
</dbReference>
<dbReference type="GO" id="GO:0006094">
    <property type="term" value="P:gluconeogenesis"/>
    <property type="evidence" value="ECO:0007669"/>
    <property type="project" value="TreeGrafter"/>
</dbReference>
<comment type="subunit">
    <text evidence="4 12">Monomer.</text>
</comment>
<keyword evidence="8 12" id="KW-0547">Nucleotide-binding</keyword>
<evidence type="ECO:0000256" key="14">
    <source>
        <dbReference type="PIRSR" id="PIRSR000724-2"/>
    </source>
</evidence>
<dbReference type="PROSITE" id="PS00111">
    <property type="entry name" value="PGLYCERATE_KINASE"/>
    <property type="match status" value="1"/>
</dbReference>
<feature type="binding site" evidence="13">
    <location>
        <position position="36"/>
    </location>
    <ligand>
        <name>(2R)-3-phosphoglycerate</name>
        <dbReference type="ChEBI" id="CHEBI:58272"/>
    </ligand>
</feature>
<evidence type="ECO:0000256" key="1">
    <source>
        <dbReference type="ARBA" id="ARBA00000642"/>
    </source>
</evidence>
<keyword evidence="9 12" id="KW-0418">Kinase</keyword>
<dbReference type="FunFam" id="3.40.50.1260:FF:000006">
    <property type="entry name" value="Phosphoglycerate kinase"/>
    <property type="match status" value="1"/>
</dbReference>
<feature type="binding site" evidence="12 14">
    <location>
        <position position="326"/>
    </location>
    <ligand>
        <name>ATP</name>
        <dbReference type="ChEBI" id="CHEBI:30616"/>
    </ligand>
</feature>
<evidence type="ECO:0000256" key="7">
    <source>
        <dbReference type="ARBA" id="ARBA00022679"/>
    </source>
</evidence>
<evidence type="ECO:0000256" key="5">
    <source>
        <dbReference type="ARBA" id="ARBA00013061"/>
    </source>
</evidence>
<dbReference type="FunFam" id="3.40.50.1260:FF:000003">
    <property type="entry name" value="Phosphoglycerate kinase"/>
    <property type="match status" value="1"/>
</dbReference>
<comment type="caution">
    <text evidence="16">The sequence shown here is derived from an EMBL/GenBank/DDBJ whole genome shotgun (WGS) entry which is preliminary data.</text>
</comment>
<feature type="binding site" evidence="12">
    <location>
        <position position="118"/>
    </location>
    <ligand>
        <name>substrate</name>
    </ligand>
</feature>
<evidence type="ECO:0000256" key="12">
    <source>
        <dbReference type="HAMAP-Rule" id="MF_00145"/>
    </source>
</evidence>
<dbReference type="InterPro" id="IPR015911">
    <property type="entry name" value="Phosphoglycerate_kinase_CS"/>
</dbReference>
<dbReference type="SUPFAM" id="SSF53748">
    <property type="entry name" value="Phosphoglycerate kinase"/>
    <property type="match status" value="1"/>
</dbReference>
<protein>
    <recommendedName>
        <fullName evidence="6 12">Phosphoglycerate kinase</fullName>
        <ecNumber evidence="5 12">2.7.2.3</ecNumber>
    </recommendedName>
</protein>
<sequence length="398" mass="41953">MGFQSVRDLIVKGHRVFLRADLNVPLKEGKITDATRIQETLPTLKCLLEGGASVVLASHLGRPEGKGFEAAYSAAPVAAWLKDQGIDCRQASYVNGPAVEAEAAALQPGQVLLLENLRFEKGETKNNPEFAASLARLADTYVNDAFGSAHRAHASVSGMVADFPRDRVAAGFLMEKELKALGKVVDHPDKPLVVIFGGAKVSDKIELIQNFLGKADAILIGGAMSYTFLKAQGFEIGKSLCEEDKLEMALDLLKQAEAKGTRLLLPLDHVAAVAFKEDADCAITVDQNIPADRMALDIGPETVAVYAAEIRAAMTLLWNGPMGVFEMAPFASGTLTMAEELADAADRGAFVLVGGGDSVAAVNKAGVATRMGHVSTGGGASLEFLSGLELPGVTALQH</sequence>
<dbReference type="GO" id="GO:0043531">
    <property type="term" value="F:ADP binding"/>
    <property type="evidence" value="ECO:0007669"/>
    <property type="project" value="TreeGrafter"/>
</dbReference>
<comment type="pathway">
    <text evidence="2 12">Carbohydrate degradation; glycolysis; pyruvate from D-glyceraldehyde 3-phosphate: step 2/5.</text>
</comment>
<feature type="binding site" evidence="12">
    <location>
        <position position="36"/>
    </location>
    <ligand>
        <name>substrate</name>
    </ligand>
</feature>
<dbReference type="GO" id="GO:0004618">
    <property type="term" value="F:phosphoglycerate kinase activity"/>
    <property type="evidence" value="ECO:0007669"/>
    <property type="project" value="UniProtKB-UniRule"/>
</dbReference>
<feature type="binding site" evidence="12 13">
    <location>
        <begin position="59"/>
        <end position="62"/>
    </location>
    <ligand>
        <name>substrate</name>
    </ligand>
</feature>
<dbReference type="Proteomes" id="UP000886657">
    <property type="component" value="Unassembled WGS sequence"/>
</dbReference>
<dbReference type="PRINTS" id="PR00477">
    <property type="entry name" value="PHGLYCKINASE"/>
</dbReference>
<dbReference type="InterPro" id="IPR001576">
    <property type="entry name" value="Phosphoglycerate_kinase"/>
</dbReference>
<keyword evidence="10 12" id="KW-0067">ATP-binding</keyword>
<feature type="binding site" evidence="12">
    <location>
        <position position="151"/>
    </location>
    <ligand>
        <name>substrate</name>
    </ligand>
</feature>
<feature type="binding site" evidence="13">
    <location>
        <position position="151"/>
    </location>
    <ligand>
        <name>(2R)-3-phosphoglycerate</name>
        <dbReference type="ChEBI" id="CHEBI:58272"/>
    </ligand>
</feature>
<dbReference type="EC" id="2.7.2.3" evidence="5 12"/>
<reference evidence="16" key="1">
    <citation type="submission" date="2020-10" db="EMBL/GenBank/DDBJ databases">
        <title>Connecting structure to function with the recovery of over 1000 high-quality activated sludge metagenome-assembled genomes encoding full-length rRNA genes using long-read sequencing.</title>
        <authorList>
            <person name="Singleton C.M."/>
            <person name="Petriglieri F."/>
            <person name="Kristensen J.M."/>
            <person name="Kirkegaard R.H."/>
            <person name="Michaelsen T.Y."/>
            <person name="Andersen M.H."/>
            <person name="Karst S.M."/>
            <person name="Dueholm M.S."/>
            <person name="Nielsen P.H."/>
            <person name="Albertsen M."/>
        </authorList>
    </citation>
    <scope>NUCLEOTIDE SEQUENCE</scope>
    <source>
        <strain evidence="16">Skiv_18-Q3-R9-52_MAXAC.067</strain>
    </source>
</reference>
<dbReference type="InterPro" id="IPR036043">
    <property type="entry name" value="Phosphoglycerate_kinase_sf"/>
</dbReference>
<evidence type="ECO:0000313" key="16">
    <source>
        <dbReference type="EMBL" id="MBK9796470.1"/>
    </source>
</evidence>
<evidence type="ECO:0000313" key="17">
    <source>
        <dbReference type="Proteomes" id="UP000886657"/>
    </source>
</evidence>
<feature type="binding site" evidence="12 14">
    <location>
        <position position="204"/>
    </location>
    <ligand>
        <name>ATP</name>
        <dbReference type="ChEBI" id="CHEBI:30616"/>
    </ligand>
</feature>
<evidence type="ECO:0000256" key="6">
    <source>
        <dbReference type="ARBA" id="ARBA00016471"/>
    </source>
</evidence>
<dbReference type="PIRSF" id="PIRSF000724">
    <property type="entry name" value="Pgk"/>
    <property type="match status" value="1"/>
</dbReference>
<dbReference type="PANTHER" id="PTHR11406">
    <property type="entry name" value="PHOSPHOGLYCERATE KINASE"/>
    <property type="match status" value="1"/>
</dbReference>
<keyword evidence="11 12" id="KW-0324">Glycolysis</keyword>
<comment type="caution">
    <text evidence="12">Lacks conserved residue(s) required for the propagation of feature annotation.</text>
</comment>
<evidence type="ECO:0000256" key="8">
    <source>
        <dbReference type="ARBA" id="ARBA00022741"/>
    </source>
</evidence>